<evidence type="ECO:0000256" key="1">
    <source>
        <dbReference type="ARBA" id="ARBA00004141"/>
    </source>
</evidence>
<feature type="transmembrane region" description="Helical" evidence="5">
    <location>
        <begin position="45"/>
        <end position="65"/>
    </location>
</feature>
<feature type="transmembrane region" description="Helical" evidence="5">
    <location>
        <begin position="170"/>
        <end position="188"/>
    </location>
</feature>
<evidence type="ECO:0000256" key="5">
    <source>
        <dbReference type="SAM" id="Phobius"/>
    </source>
</evidence>
<accession>A0ABV8JF02</accession>
<evidence type="ECO:0000256" key="4">
    <source>
        <dbReference type="ARBA" id="ARBA00023136"/>
    </source>
</evidence>
<sequence length="225" mass="23860">MQDSQETHPPETTVTAVPKPSLLGVLTDPTTQFQRIAKRPVFGKALFIILVLSMIFSGISIYITVPNPIGVLAVIPGVLIGFPLTLLLTALLQWLFLLLLAGEASYRQVFSFNVYLSVVALLAAAVQAVALIIMGAPTDPEAPARVTSLVSLFPTESQAMRALLGKFEVFSIWQWILTGMGLSIVGNVSRAKGWAVAIVLFVLGVAYAAGMGALGDSLKGIVPAQ</sequence>
<evidence type="ECO:0000259" key="6">
    <source>
        <dbReference type="Pfam" id="PF04893"/>
    </source>
</evidence>
<dbReference type="EMBL" id="JBHSAP010000015">
    <property type="protein sequence ID" value="MFC4077341.1"/>
    <property type="molecule type" value="Genomic_DNA"/>
</dbReference>
<evidence type="ECO:0000256" key="3">
    <source>
        <dbReference type="ARBA" id="ARBA00022989"/>
    </source>
</evidence>
<feature type="transmembrane region" description="Helical" evidence="5">
    <location>
        <begin position="71"/>
        <end position="100"/>
    </location>
</feature>
<feature type="transmembrane region" description="Helical" evidence="5">
    <location>
        <begin position="112"/>
        <end position="136"/>
    </location>
</feature>
<protein>
    <submittedName>
        <fullName evidence="7">YIP1 family protein</fullName>
    </submittedName>
</protein>
<keyword evidence="8" id="KW-1185">Reference proteome</keyword>
<keyword evidence="4 5" id="KW-0472">Membrane</keyword>
<dbReference type="InterPro" id="IPR006977">
    <property type="entry name" value="Yip1_dom"/>
</dbReference>
<keyword evidence="3 5" id="KW-1133">Transmembrane helix</keyword>
<reference evidence="8" key="1">
    <citation type="journal article" date="2019" name="Int. J. Syst. Evol. Microbiol.">
        <title>The Global Catalogue of Microorganisms (GCM) 10K type strain sequencing project: providing services to taxonomists for standard genome sequencing and annotation.</title>
        <authorList>
            <consortium name="The Broad Institute Genomics Platform"/>
            <consortium name="The Broad Institute Genome Sequencing Center for Infectious Disease"/>
            <person name="Wu L."/>
            <person name="Ma J."/>
        </authorList>
    </citation>
    <scope>NUCLEOTIDE SEQUENCE [LARGE SCALE GENOMIC DNA]</scope>
    <source>
        <strain evidence="8">IBRC-M 10813</strain>
    </source>
</reference>
<proteinExistence type="predicted"/>
<dbReference type="Proteomes" id="UP001595843">
    <property type="component" value="Unassembled WGS sequence"/>
</dbReference>
<comment type="subcellular location">
    <subcellularLocation>
        <location evidence="1">Membrane</location>
        <topology evidence="1">Multi-pass membrane protein</topology>
    </subcellularLocation>
</comment>
<comment type="caution">
    <text evidence="7">The sequence shown here is derived from an EMBL/GenBank/DDBJ whole genome shotgun (WGS) entry which is preliminary data.</text>
</comment>
<evidence type="ECO:0000256" key="2">
    <source>
        <dbReference type="ARBA" id="ARBA00022692"/>
    </source>
</evidence>
<evidence type="ECO:0000313" key="8">
    <source>
        <dbReference type="Proteomes" id="UP001595843"/>
    </source>
</evidence>
<dbReference type="RefSeq" id="WP_380705152.1">
    <property type="nucleotide sequence ID" value="NZ_JBHSAP010000015.1"/>
</dbReference>
<organism evidence="7 8">
    <name type="scientific">Salinithrix halophila</name>
    <dbReference type="NCBI Taxonomy" id="1485204"/>
    <lineage>
        <taxon>Bacteria</taxon>
        <taxon>Bacillati</taxon>
        <taxon>Bacillota</taxon>
        <taxon>Bacilli</taxon>
        <taxon>Bacillales</taxon>
        <taxon>Thermoactinomycetaceae</taxon>
        <taxon>Salinithrix</taxon>
    </lineage>
</organism>
<keyword evidence="2 5" id="KW-0812">Transmembrane</keyword>
<name>A0ABV8JF02_9BACL</name>
<feature type="transmembrane region" description="Helical" evidence="5">
    <location>
        <begin position="195"/>
        <end position="215"/>
    </location>
</feature>
<gene>
    <name evidence="7" type="ORF">ACFOUO_11075</name>
</gene>
<dbReference type="Pfam" id="PF04893">
    <property type="entry name" value="Yip1"/>
    <property type="match status" value="1"/>
</dbReference>
<evidence type="ECO:0000313" key="7">
    <source>
        <dbReference type="EMBL" id="MFC4077341.1"/>
    </source>
</evidence>
<feature type="domain" description="Yip1" evidence="6">
    <location>
        <begin position="24"/>
        <end position="208"/>
    </location>
</feature>